<dbReference type="GO" id="GO:0000976">
    <property type="term" value="F:transcription cis-regulatory region binding"/>
    <property type="evidence" value="ECO:0007669"/>
    <property type="project" value="TreeGrafter"/>
</dbReference>
<dbReference type="SUPFAM" id="SSF46689">
    <property type="entry name" value="Homeodomain-like"/>
    <property type="match status" value="1"/>
</dbReference>
<dbReference type="AlphaFoldDB" id="A0A6P1CM33"/>
<comment type="caution">
    <text evidence="5">The sequence shown here is derived from an EMBL/GenBank/DDBJ whole genome shotgun (WGS) entry which is preliminary data.</text>
</comment>
<keyword evidence="1 2" id="KW-0238">DNA-binding</keyword>
<dbReference type="GO" id="GO:0003700">
    <property type="term" value="F:DNA-binding transcription factor activity"/>
    <property type="evidence" value="ECO:0007669"/>
    <property type="project" value="TreeGrafter"/>
</dbReference>
<dbReference type="Gene3D" id="1.10.10.60">
    <property type="entry name" value="Homeodomain-like"/>
    <property type="match status" value="1"/>
</dbReference>
<name>A0A6P1CM33_9NOCA</name>
<feature type="DNA-binding region" description="H-T-H motif" evidence="2">
    <location>
        <begin position="55"/>
        <end position="74"/>
    </location>
</feature>
<dbReference type="InterPro" id="IPR001647">
    <property type="entry name" value="HTH_TetR"/>
</dbReference>
<dbReference type="InterPro" id="IPR036271">
    <property type="entry name" value="Tet_transcr_reg_TetR-rel_C_sf"/>
</dbReference>
<feature type="compositionally biased region" description="Basic and acidic residues" evidence="3">
    <location>
        <begin position="1"/>
        <end position="16"/>
    </location>
</feature>
<evidence type="ECO:0000256" key="3">
    <source>
        <dbReference type="SAM" id="MobiDB-lite"/>
    </source>
</evidence>
<dbReference type="EMBL" id="JAAGVB010000017">
    <property type="protein sequence ID" value="NEW33528.1"/>
    <property type="molecule type" value="Genomic_DNA"/>
</dbReference>
<proteinExistence type="predicted"/>
<dbReference type="PRINTS" id="PR00455">
    <property type="entry name" value="HTHTETR"/>
</dbReference>
<accession>A0A6P1CM33</accession>
<sequence>MNRAAAADDTHPDREAPANPRSTRTGRRPGQSGAKEAILEAARARFADAGFGKTSIRAIAADAGVDPALVHHYFGTKQQLFAKVVEMPVDPEITLRTVDAAPLNQLGETIVRAVVSVWDSPAGAGVVAMVRSFLGGSGPSLTRTFLLEVVLERIRSRIATPDDDGRLRVDLAASQMVGLLVARKIALLEPLASMPLPQVVALVGPTVQHYLTGDLGAIQDSVN</sequence>
<dbReference type="SUPFAM" id="SSF48498">
    <property type="entry name" value="Tetracyclin repressor-like, C-terminal domain"/>
    <property type="match status" value="1"/>
</dbReference>
<dbReference type="OMA" id="DPMQVIG"/>
<dbReference type="PANTHER" id="PTHR30055:SF235">
    <property type="entry name" value="TRANSCRIPTIONAL REGULATORY PROTEIN"/>
    <property type="match status" value="1"/>
</dbReference>
<feature type="region of interest" description="Disordered" evidence="3">
    <location>
        <begin position="1"/>
        <end position="35"/>
    </location>
</feature>
<evidence type="ECO:0000313" key="5">
    <source>
        <dbReference type="EMBL" id="NEW33528.1"/>
    </source>
</evidence>
<dbReference type="PROSITE" id="PS50977">
    <property type="entry name" value="HTH_TETR_2"/>
    <property type="match status" value="1"/>
</dbReference>
<evidence type="ECO:0000256" key="2">
    <source>
        <dbReference type="PROSITE-ProRule" id="PRU00335"/>
    </source>
</evidence>
<gene>
    <name evidence="5" type="ORF">GV791_13285</name>
</gene>
<evidence type="ECO:0000256" key="1">
    <source>
        <dbReference type="ARBA" id="ARBA00023125"/>
    </source>
</evidence>
<organism evidence="5 6">
    <name type="scientific">Nocardia cyriacigeorgica</name>
    <dbReference type="NCBI Taxonomy" id="135487"/>
    <lineage>
        <taxon>Bacteria</taxon>
        <taxon>Bacillati</taxon>
        <taxon>Actinomycetota</taxon>
        <taxon>Actinomycetes</taxon>
        <taxon>Mycobacteriales</taxon>
        <taxon>Nocardiaceae</taxon>
        <taxon>Nocardia</taxon>
    </lineage>
</organism>
<dbReference type="Proteomes" id="UP000471166">
    <property type="component" value="Unassembled WGS sequence"/>
</dbReference>
<dbReference type="PANTHER" id="PTHR30055">
    <property type="entry name" value="HTH-TYPE TRANSCRIPTIONAL REGULATOR RUTR"/>
    <property type="match status" value="1"/>
</dbReference>
<dbReference type="InterPro" id="IPR009057">
    <property type="entry name" value="Homeodomain-like_sf"/>
</dbReference>
<dbReference type="RefSeq" id="WP_014350414.1">
    <property type="nucleotide sequence ID" value="NZ_AP026975.1"/>
</dbReference>
<dbReference type="InterPro" id="IPR041678">
    <property type="entry name" value="TetR_C_16"/>
</dbReference>
<feature type="domain" description="HTH tetR-type" evidence="4">
    <location>
        <begin position="32"/>
        <end position="92"/>
    </location>
</feature>
<protein>
    <submittedName>
        <fullName evidence="5">TetR/AcrR family transcriptional regulator</fullName>
    </submittedName>
</protein>
<reference evidence="5 6" key="1">
    <citation type="submission" date="2020-01" db="EMBL/GenBank/DDBJ databases">
        <title>Genetics and antimicrobial susceptibilities of Nocardia species isolated from the soil; a comparison with species isolated from humans.</title>
        <authorList>
            <person name="Carrasco G."/>
            <person name="Monzon S."/>
            <person name="Sansegundo M."/>
            <person name="Garcia E."/>
            <person name="Garrido N."/>
            <person name="Medina M.J."/>
            <person name="Villalon P."/>
            <person name="Ramirez-Arocha A.C."/>
            <person name="Jimenez P."/>
            <person name="Cuesta I."/>
            <person name="Valdezate S."/>
        </authorList>
    </citation>
    <scope>NUCLEOTIDE SEQUENCE [LARGE SCALE GENOMIC DNA]</scope>
    <source>
        <strain evidence="5 6">CNM20110626</strain>
    </source>
</reference>
<dbReference type="Pfam" id="PF00440">
    <property type="entry name" value="TetR_N"/>
    <property type="match status" value="1"/>
</dbReference>
<evidence type="ECO:0000313" key="6">
    <source>
        <dbReference type="Proteomes" id="UP000471166"/>
    </source>
</evidence>
<dbReference type="Pfam" id="PF17920">
    <property type="entry name" value="TetR_C_16"/>
    <property type="match status" value="1"/>
</dbReference>
<dbReference type="InterPro" id="IPR050109">
    <property type="entry name" value="HTH-type_TetR-like_transc_reg"/>
</dbReference>
<dbReference type="Gene3D" id="1.10.357.10">
    <property type="entry name" value="Tetracycline Repressor, domain 2"/>
    <property type="match status" value="1"/>
</dbReference>
<evidence type="ECO:0000259" key="4">
    <source>
        <dbReference type="PROSITE" id="PS50977"/>
    </source>
</evidence>